<protein>
    <recommendedName>
        <fullName evidence="4">Secreted protein</fullName>
    </recommendedName>
</protein>
<accession>A0ABS7X4S4</accession>
<evidence type="ECO:0008006" key="4">
    <source>
        <dbReference type="Google" id="ProtNLM"/>
    </source>
</evidence>
<name>A0ABS7X4S4_9GAMM</name>
<evidence type="ECO:0000313" key="2">
    <source>
        <dbReference type="EMBL" id="MBZ9610160.1"/>
    </source>
</evidence>
<keyword evidence="3" id="KW-1185">Reference proteome</keyword>
<comment type="caution">
    <text evidence="2">The sequence shown here is derived from an EMBL/GenBank/DDBJ whole genome shotgun (WGS) entry which is preliminary data.</text>
</comment>
<organism evidence="2 3">
    <name type="scientific">Rheinheimera maricola</name>
    <dbReference type="NCBI Taxonomy" id="2793282"/>
    <lineage>
        <taxon>Bacteria</taxon>
        <taxon>Pseudomonadati</taxon>
        <taxon>Pseudomonadota</taxon>
        <taxon>Gammaproteobacteria</taxon>
        <taxon>Chromatiales</taxon>
        <taxon>Chromatiaceae</taxon>
        <taxon>Rheinheimera</taxon>
    </lineage>
</organism>
<proteinExistence type="predicted"/>
<sequence length="179" mass="20133">MSRIILSVILLCSAWLASAAEEQGSLHPKLEPLRPYLNQHWQGDLTQPGKAEKVIDRSLWSRALNGQAIKSVHSINDGQYGGESFIFWDESKQSLAYYYFTTAGFYTHGTMEFDVRVGEIVALENVENNQNGITQVKSFSRIMPDGTLQSKSSYLQNGNWVDGHSATYKPVAQQQIIFK</sequence>
<feature type="chain" id="PRO_5045562201" description="Secreted protein" evidence="1">
    <location>
        <begin position="20"/>
        <end position="179"/>
    </location>
</feature>
<reference evidence="2 3" key="1">
    <citation type="submission" date="2021-08" db="EMBL/GenBank/DDBJ databases">
        <title>Rheinheimera aquimaris sp. nov., isolated from seawater of the East Sea in Korea.</title>
        <authorList>
            <person name="Kim K.H."/>
            <person name="Wenting R."/>
            <person name="Kim K.R."/>
            <person name="Jeon C.O."/>
        </authorList>
    </citation>
    <scope>NUCLEOTIDE SEQUENCE [LARGE SCALE GENOMIC DNA]</scope>
    <source>
        <strain evidence="2 3">MA-13</strain>
    </source>
</reference>
<gene>
    <name evidence="2" type="ORF">I4W93_000990</name>
</gene>
<evidence type="ECO:0000256" key="1">
    <source>
        <dbReference type="SAM" id="SignalP"/>
    </source>
</evidence>
<evidence type="ECO:0000313" key="3">
    <source>
        <dbReference type="Proteomes" id="UP000663814"/>
    </source>
</evidence>
<feature type="signal peptide" evidence="1">
    <location>
        <begin position="1"/>
        <end position="19"/>
    </location>
</feature>
<dbReference type="EMBL" id="JAERPS020000001">
    <property type="protein sequence ID" value="MBZ9610160.1"/>
    <property type="molecule type" value="Genomic_DNA"/>
</dbReference>
<keyword evidence="1" id="KW-0732">Signal</keyword>
<dbReference type="RefSeq" id="WP_205310295.1">
    <property type="nucleotide sequence ID" value="NZ_JAERPS020000001.1"/>
</dbReference>
<dbReference type="Proteomes" id="UP000663814">
    <property type="component" value="Unassembled WGS sequence"/>
</dbReference>